<dbReference type="AlphaFoldDB" id="A0AA90NI03"/>
<dbReference type="Proteomes" id="UP001178281">
    <property type="component" value="Unassembled WGS sequence"/>
</dbReference>
<evidence type="ECO:0000259" key="4">
    <source>
        <dbReference type="Pfam" id="PF00975"/>
    </source>
</evidence>
<reference evidence="5" key="1">
    <citation type="submission" date="2023-08" db="EMBL/GenBank/DDBJ databases">
        <title>The draft genome of Tsukamurella strandjordii strain 050030.</title>
        <authorList>
            <person name="Zhao F."/>
            <person name="Feng Y."/>
            <person name="Zong Z."/>
        </authorList>
    </citation>
    <scope>NUCLEOTIDE SEQUENCE</scope>
    <source>
        <strain evidence="5">050030</strain>
    </source>
</reference>
<name>A0AA90NI03_9ACTN</name>
<keyword evidence="6" id="KW-1185">Reference proteome</keyword>
<accession>A0AA90NI03</accession>
<comment type="catalytic activity">
    <reaction evidence="3">
        <text>a fatty acyl-CoA + H2O = a fatty acid + CoA + H(+)</text>
        <dbReference type="Rhea" id="RHEA:16781"/>
        <dbReference type="ChEBI" id="CHEBI:15377"/>
        <dbReference type="ChEBI" id="CHEBI:15378"/>
        <dbReference type="ChEBI" id="CHEBI:28868"/>
        <dbReference type="ChEBI" id="CHEBI:57287"/>
        <dbReference type="ChEBI" id="CHEBI:77636"/>
    </reaction>
</comment>
<evidence type="ECO:0000313" key="5">
    <source>
        <dbReference type="EMBL" id="MDP0398895.1"/>
    </source>
</evidence>
<dbReference type="RefSeq" id="WP_220659306.1">
    <property type="nucleotide sequence ID" value="NZ_CBCSFC010000003.1"/>
</dbReference>
<dbReference type="GO" id="GO:0016787">
    <property type="term" value="F:hydrolase activity"/>
    <property type="evidence" value="ECO:0007669"/>
    <property type="project" value="UniProtKB-KW"/>
</dbReference>
<evidence type="ECO:0000313" key="6">
    <source>
        <dbReference type="Proteomes" id="UP001178281"/>
    </source>
</evidence>
<dbReference type="InterPro" id="IPR012223">
    <property type="entry name" value="TEII"/>
</dbReference>
<evidence type="ECO:0000256" key="2">
    <source>
        <dbReference type="ARBA" id="ARBA00015007"/>
    </source>
</evidence>
<evidence type="ECO:0000256" key="1">
    <source>
        <dbReference type="ARBA" id="ARBA00007169"/>
    </source>
</evidence>
<evidence type="ECO:0000256" key="3">
    <source>
        <dbReference type="ARBA" id="ARBA00024293"/>
    </source>
</evidence>
<organism evidence="5 6">
    <name type="scientific">Tsukamurella strandjordii</name>
    <dbReference type="NCBI Taxonomy" id="147577"/>
    <lineage>
        <taxon>Bacteria</taxon>
        <taxon>Bacillati</taxon>
        <taxon>Actinomycetota</taxon>
        <taxon>Actinomycetes</taxon>
        <taxon>Mycobacteriales</taxon>
        <taxon>Tsukamurellaceae</taxon>
        <taxon>Tsukamurella</taxon>
    </lineage>
</organism>
<dbReference type="Gene3D" id="3.40.50.1820">
    <property type="entry name" value="alpha/beta hydrolase"/>
    <property type="match status" value="1"/>
</dbReference>
<dbReference type="Pfam" id="PF00975">
    <property type="entry name" value="Thioesterase"/>
    <property type="match status" value="1"/>
</dbReference>
<comment type="similarity">
    <text evidence="1">Belongs to the thioesterase family.</text>
</comment>
<feature type="domain" description="Thioesterase" evidence="4">
    <location>
        <begin position="5"/>
        <end position="228"/>
    </location>
</feature>
<proteinExistence type="inferred from homology"/>
<dbReference type="GO" id="GO:0008610">
    <property type="term" value="P:lipid biosynthetic process"/>
    <property type="evidence" value="ECO:0007669"/>
    <property type="project" value="TreeGrafter"/>
</dbReference>
<comment type="caution">
    <text evidence="5">The sequence shown here is derived from an EMBL/GenBank/DDBJ whole genome shotgun (WGS) entry which is preliminary data.</text>
</comment>
<dbReference type="SUPFAM" id="SSF53474">
    <property type="entry name" value="alpha/beta-Hydrolases"/>
    <property type="match status" value="1"/>
</dbReference>
<sequence>MNTVKLFLFPHAGGAPSYYVPLAREFTSGVRRIAVPYPGRDGAHDVATLSSIEELVDGLWRKLSPERVDDGSPIAFFGHSMGSLVAFEMARRFAEAGRPVDALFVSACAAPGHAGFDDVADSDDGLLGAAASMTGIDAALLEHDAFASRILPTLRGFRAITRYRAPDEAVLNCPIRAYVGESDEIATVNNMSKWASRTVSGFGMRIFTGHHFYLSDHLATLAADIETSLDAAVVPADEDRRRIHGSS</sequence>
<keyword evidence="5" id="KW-0378">Hydrolase</keyword>
<gene>
    <name evidence="5" type="ORF">Q7X28_13255</name>
</gene>
<dbReference type="PANTHER" id="PTHR11487">
    <property type="entry name" value="THIOESTERASE"/>
    <property type="match status" value="1"/>
</dbReference>
<dbReference type="PANTHER" id="PTHR11487:SF0">
    <property type="entry name" value="S-ACYL FATTY ACID SYNTHASE THIOESTERASE, MEDIUM CHAIN"/>
    <property type="match status" value="1"/>
</dbReference>
<dbReference type="InterPro" id="IPR029058">
    <property type="entry name" value="AB_hydrolase_fold"/>
</dbReference>
<dbReference type="InterPro" id="IPR001031">
    <property type="entry name" value="Thioesterase"/>
</dbReference>
<dbReference type="EMBL" id="JAUTIX010000004">
    <property type="protein sequence ID" value="MDP0398895.1"/>
    <property type="molecule type" value="Genomic_DNA"/>
</dbReference>
<protein>
    <recommendedName>
        <fullName evidence="2">Thioesterase TesA</fullName>
    </recommendedName>
</protein>